<dbReference type="STRING" id="1300345.LF41_2330"/>
<sequence length="163" mass="17830">MQPVLPLTHPFTLLHVILSLVAIVAGLIVAKGLLASNRMPGWTTLFLWTTVATTVTGFFFPFRGFTPAIGTGIVSALVLVPTLFALYGRKLHGAWRWVYVVGAMISLYLNVFVLVVQAFAKVPWLHVLAPTQAEPPFAIAQGVVLLLFVALTVLAVRRFHPTR</sequence>
<organism evidence="2 3">
    <name type="scientific">Lysobacter dokdonensis DS-58</name>
    <dbReference type="NCBI Taxonomy" id="1300345"/>
    <lineage>
        <taxon>Bacteria</taxon>
        <taxon>Pseudomonadati</taxon>
        <taxon>Pseudomonadota</taxon>
        <taxon>Gammaproteobacteria</taxon>
        <taxon>Lysobacterales</taxon>
        <taxon>Lysobacteraceae</taxon>
        <taxon>Noviluteimonas</taxon>
    </lineage>
</organism>
<feature type="transmembrane region" description="Helical" evidence="1">
    <location>
        <begin position="98"/>
        <end position="119"/>
    </location>
</feature>
<evidence type="ECO:0000256" key="1">
    <source>
        <dbReference type="SAM" id="Phobius"/>
    </source>
</evidence>
<dbReference type="EMBL" id="JRKJ01000005">
    <property type="protein sequence ID" value="KGQ19827.1"/>
    <property type="molecule type" value="Genomic_DNA"/>
</dbReference>
<name>A0A0A2WM68_9GAMM</name>
<reference evidence="2 3" key="1">
    <citation type="submission" date="2014-09" db="EMBL/GenBank/DDBJ databases">
        <title>Genome sequences of Lysobacter dokdonensis DS-58.</title>
        <authorList>
            <person name="Kim J.F."/>
            <person name="Kwak M.-J."/>
        </authorList>
    </citation>
    <scope>NUCLEOTIDE SEQUENCE [LARGE SCALE GENOMIC DNA]</scope>
    <source>
        <strain evidence="2 3">DS-58</strain>
    </source>
</reference>
<dbReference type="OrthoDB" id="122197at2"/>
<keyword evidence="3" id="KW-1185">Reference proteome</keyword>
<accession>A0A0A2WM68</accession>
<evidence type="ECO:0000313" key="3">
    <source>
        <dbReference type="Proteomes" id="UP000030518"/>
    </source>
</evidence>
<feature type="transmembrane region" description="Helical" evidence="1">
    <location>
        <begin position="12"/>
        <end position="30"/>
    </location>
</feature>
<comment type="caution">
    <text evidence="2">The sequence shown here is derived from an EMBL/GenBank/DDBJ whole genome shotgun (WGS) entry which is preliminary data.</text>
</comment>
<feature type="transmembrane region" description="Helical" evidence="1">
    <location>
        <begin position="68"/>
        <end position="86"/>
    </location>
</feature>
<keyword evidence="1" id="KW-0472">Membrane</keyword>
<feature type="transmembrane region" description="Helical" evidence="1">
    <location>
        <begin position="139"/>
        <end position="156"/>
    </location>
</feature>
<evidence type="ECO:0000313" key="2">
    <source>
        <dbReference type="EMBL" id="KGQ19827.1"/>
    </source>
</evidence>
<proteinExistence type="predicted"/>
<dbReference type="Proteomes" id="UP000030518">
    <property type="component" value="Unassembled WGS sequence"/>
</dbReference>
<keyword evidence="1" id="KW-0812">Transmembrane</keyword>
<gene>
    <name evidence="2" type="ORF">LF41_2330</name>
</gene>
<dbReference type="AlphaFoldDB" id="A0A0A2WM68"/>
<protein>
    <recommendedName>
        <fullName evidence="4">DUF2306 domain-containing protein</fullName>
    </recommendedName>
</protein>
<keyword evidence="1" id="KW-1133">Transmembrane helix</keyword>
<evidence type="ECO:0008006" key="4">
    <source>
        <dbReference type="Google" id="ProtNLM"/>
    </source>
</evidence>
<dbReference type="PATRIC" id="fig|1300345.3.peg.905"/>
<feature type="transmembrane region" description="Helical" evidence="1">
    <location>
        <begin position="42"/>
        <end position="62"/>
    </location>
</feature>
<dbReference type="eggNOG" id="ENOG5032T42">
    <property type="taxonomic scope" value="Bacteria"/>
</dbReference>